<dbReference type="GeneID" id="40232703"/>
<proteinExistence type="predicted"/>
<keyword evidence="2" id="KW-1185">Reference proteome</keyword>
<evidence type="ECO:0000313" key="1">
    <source>
        <dbReference type="EMBL" id="AEK07156.1"/>
    </source>
</evidence>
<reference evidence="1 2" key="1">
    <citation type="journal article" date="2012" name="J. Virol.">
        <title>Complete Genome Sequences of 138 Mycobacteriophages.</title>
        <authorList>
            <consortium name="the Science Education Alliance Phage Hunters Advancing Genomics and Evolutionary Science Program"/>
            <consortium name="the KwaZulu-Natal Research Institute for Tuberculosis and HIV Mycobacterial Genetics Course Students"/>
            <consortium name="the Phage Hunters Integrating Research and Education Program"/>
            <person name="Hatfull G.F."/>
        </authorList>
    </citation>
    <scope>NUCLEOTIDE SEQUENCE [LARGE SCALE GENOMIC DNA]</scope>
    <source>
        <strain evidence="2">JoeDirt</strain>
    </source>
</reference>
<name>G1BQQ5_9CAUD</name>
<dbReference type="RefSeq" id="YP_009635971.1">
    <property type="nucleotide sequence ID" value="NC_042313.1"/>
</dbReference>
<gene>
    <name evidence="1" type="primary">135</name>
    <name evidence="1" type="ORF">JOEDIRT_135</name>
</gene>
<dbReference type="KEGG" id="vg:40232703"/>
<dbReference type="Proteomes" id="UP000223696">
    <property type="component" value="Segment"/>
</dbReference>
<accession>G1BQQ5</accession>
<protein>
    <submittedName>
        <fullName evidence="1">Uncharacterized protein</fullName>
    </submittedName>
</protein>
<evidence type="ECO:0000313" key="2">
    <source>
        <dbReference type="Proteomes" id="UP000223696"/>
    </source>
</evidence>
<organism evidence="1 2">
    <name type="scientific">Mycobacterium phage JoeDirt</name>
    <dbReference type="NCBI Taxonomy" id="2920882"/>
    <lineage>
        <taxon>Viruses</taxon>
        <taxon>Duplodnaviria</taxon>
        <taxon>Heunggongvirae</taxon>
        <taxon>Uroviricota</taxon>
        <taxon>Caudoviricetes</taxon>
        <taxon>Vilmaviridae</taxon>
        <taxon>Lclasvirinae</taxon>
        <taxon>Bronvirus</taxon>
        <taxon>Bronvirus joedirt</taxon>
        <taxon>Mycobacterium virus JoeDirt</taxon>
    </lineage>
</organism>
<sequence>MGACLLALRAGMVPGALGYVKRDLRHTVLSNRAAGRWLSGALPKAQALATGTRCVAAWPLAGPWAHWLSGALSGAG</sequence>
<dbReference type="EMBL" id="JF704108">
    <property type="protein sequence ID" value="AEK07156.1"/>
    <property type="molecule type" value="Genomic_DNA"/>
</dbReference>